<dbReference type="EMBL" id="BGPR01029763">
    <property type="protein sequence ID" value="GBO01755.1"/>
    <property type="molecule type" value="Genomic_DNA"/>
</dbReference>
<dbReference type="AlphaFoldDB" id="A0A4Y2TM71"/>
<proteinExistence type="predicted"/>
<name>A0A4Y2TM71_ARAVE</name>
<gene>
    <name evidence="1" type="ORF">AVEN_132723_1</name>
</gene>
<protein>
    <submittedName>
        <fullName evidence="1">Uncharacterized protein</fullName>
    </submittedName>
</protein>
<accession>A0A4Y2TM71</accession>
<evidence type="ECO:0000313" key="1">
    <source>
        <dbReference type="EMBL" id="GBO01755.1"/>
    </source>
</evidence>
<comment type="caution">
    <text evidence="1">The sequence shown here is derived from an EMBL/GenBank/DDBJ whole genome shotgun (WGS) entry which is preliminary data.</text>
</comment>
<dbReference type="Proteomes" id="UP000499080">
    <property type="component" value="Unassembled WGS sequence"/>
</dbReference>
<evidence type="ECO:0000313" key="2">
    <source>
        <dbReference type="Proteomes" id="UP000499080"/>
    </source>
</evidence>
<reference evidence="1 2" key="1">
    <citation type="journal article" date="2019" name="Sci. Rep.">
        <title>Orb-weaving spider Araneus ventricosus genome elucidates the spidroin gene catalogue.</title>
        <authorList>
            <person name="Kono N."/>
            <person name="Nakamura H."/>
            <person name="Ohtoshi R."/>
            <person name="Moran D.A.P."/>
            <person name="Shinohara A."/>
            <person name="Yoshida Y."/>
            <person name="Fujiwara M."/>
            <person name="Mori M."/>
            <person name="Tomita M."/>
            <person name="Arakawa K."/>
        </authorList>
    </citation>
    <scope>NUCLEOTIDE SEQUENCE [LARGE SCALE GENOMIC DNA]</scope>
</reference>
<keyword evidence="2" id="KW-1185">Reference proteome</keyword>
<organism evidence="1 2">
    <name type="scientific">Araneus ventricosus</name>
    <name type="common">Orbweaver spider</name>
    <name type="synonym">Epeira ventricosa</name>
    <dbReference type="NCBI Taxonomy" id="182803"/>
    <lineage>
        <taxon>Eukaryota</taxon>
        <taxon>Metazoa</taxon>
        <taxon>Ecdysozoa</taxon>
        <taxon>Arthropoda</taxon>
        <taxon>Chelicerata</taxon>
        <taxon>Arachnida</taxon>
        <taxon>Araneae</taxon>
        <taxon>Araneomorphae</taxon>
        <taxon>Entelegynae</taxon>
        <taxon>Araneoidea</taxon>
        <taxon>Araneidae</taxon>
        <taxon>Araneus</taxon>
    </lineage>
</organism>
<sequence length="148" mass="16982">MRIKCAALPIYCHNPPAFCRCKDIVILNVTRHGQFLLPGNFDSRENLKFITSALPFQAIMGSIKLHNLRASWDDVDNIKYKAIMETQGLRSSVELRLQQAIHLRGNLCLQADWKRKEGTPYNFEPCSDDENNTSSKERFLPSLTKIIM</sequence>